<dbReference type="InterPro" id="IPR025699">
    <property type="entry name" value="ABC2_memb-like"/>
</dbReference>
<keyword evidence="1" id="KW-0812">Transmembrane</keyword>
<organism evidence="2 3">
    <name type="scientific">Mobiluncus mulieris</name>
    <dbReference type="NCBI Taxonomy" id="2052"/>
    <lineage>
        <taxon>Bacteria</taxon>
        <taxon>Bacillati</taxon>
        <taxon>Actinomycetota</taxon>
        <taxon>Actinomycetes</taxon>
        <taxon>Actinomycetales</taxon>
        <taxon>Actinomycetaceae</taxon>
        <taxon>Mobiluncus</taxon>
    </lineage>
</organism>
<protein>
    <recommendedName>
        <fullName evidence="4">ABC-2 family transporter protein</fullName>
    </recommendedName>
</protein>
<dbReference type="Pfam" id="PF13346">
    <property type="entry name" value="ABC2_membrane_5"/>
    <property type="match status" value="1"/>
</dbReference>
<feature type="transmembrane region" description="Helical" evidence="1">
    <location>
        <begin position="88"/>
        <end position="108"/>
    </location>
</feature>
<gene>
    <name evidence="2" type="ORF">HHJ78_04555</name>
</gene>
<evidence type="ECO:0000256" key="1">
    <source>
        <dbReference type="SAM" id="Phobius"/>
    </source>
</evidence>
<comment type="caution">
    <text evidence="2">The sequence shown here is derived from an EMBL/GenBank/DDBJ whole genome shotgun (WGS) entry which is preliminary data.</text>
</comment>
<evidence type="ECO:0000313" key="2">
    <source>
        <dbReference type="EMBL" id="NMW64817.1"/>
    </source>
</evidence>
<dbReference type="EMBL" id="JABCUR010000003">
    <property type="protein sequence ID" value="NMW64817.1"/>
    <property type="molecule type" value="Genomic_DNA"/>
</dbReference>
<reference evidence="2 3" key="1">
    <citation type="submission" date="2020-04" db="EMBL/GenBank/DDBJ databases">
        <title>Antimicrobial susceptibility and clonality of vaginal-derived multi-drug resistant Mobiluncus isolates in China.</title>
        <authorList>
            <person name="Zhang X."/>
        </authorList>
    </citation>
    <scope>NUCLEOTIDE SEQUENCE [LARGE SCALE GENOMIC DNA]</scope>
    <source>
        <strain evidence="2 3">13</strain>
    </source>
</reference>
<proteinExistence type="predicted"/>
<keyword evidence="1" id="KW-0472">Membrane</keyword>
<feature type="transmembrane region" description="Helical" evidence="1">
    <location>
        <begin position="146"/>
        <end position="164"/>
    </location>
</feature>
<evidence type="ECO:0000313" key="3">
    <source>
        <dbReference type="Proteomes" id="UP000578252"/>
    </source>
</evidence>
<evidence type="ECO:0008006" key="4">
    <source>
        <dbReference type="Google" id="ProtNLM"/>
    </source>
</evidence>
<feature type="transmembrane region" description="Helical" evidence="1">
    <location>
        <begin position="40"/>
        <end position="62"/>
    </location>
</feature>
<sequence>MKALLYKDWIVFRWVFLIVPVFLVLQIALLVPRVGWKLEYILGMPMVVLVVTGIFSGIGAQITDMRFQVDRYLQSAPIKKTLVMLERYLWFWIIGVITSVLISVALYFRGAPTLTVSLVAAGCLFATTFFPTLLTPCIYLLGSEKAFIPLMIIFMILGFGMSIGSNSLSDAGKAQLLAVLAGKINLIAGGLLVLTIALNVGSYFASLAIYRHKVN</sequence>
<feature type="transmembrane region" description="Helical" evidence="1">
    <location>
        <begin position="184"/>
        <end position="210"/>
    </location>
</feature>
<dbReference type="RefSeq" id="WP_169771778.1">
    <property type="nucleotide sequence ID" value="NZ_JABCUR010000003.1"/>
</dbReference>
<accession>A0A7Y0Y492</accession>
<dbReference type="AlphaFoldDB" id="A0A7Y0Y492"/>
<keyword evidence="1" id="KW-1133">Transmembrane helix</keyword>
<name>A0A7Y0Y492_9ACTO</name>
<feature type="transmembrane region" description="Helical" evidence="1">
    <location>
        <begin position="114"/>
        <end position="134"/>
    </location>
</feature>
<dbReference type="Proteomes" id="UP000578252">
    <property type="component" value="Unassembled WGS sequence"/>
</dbReference>
<feature type="transmembrane region" description="Helical" evidence="1">
    <location>
        <begin position="12"/>
        <end position="34"/>
    </location>
</feature>